<dbReference type="NCBIfam" id="TIGR04183">
    <property type="entry name" value="Por_Secre_tail"/>
    <property type="match status" value="1"/>
</dbReference>
<dbReference type="InterPro" id="IPR013517">
    <property type="entry name" value="FG-GAP"/>
</dbReference>
<dbReference type="EMBL" id="RXOF01000004">
    <property type="protein sequence ID" value="RTQ50955.1"/>
    <property type="molecule type" value="Genomic_DNA"/>
</dbReference>
<name>A0A3S0K6R4_9BACT</name>
<dbReference type="Gene3D" id="2.130.10.130">
    <property type="entry name" value="Integrin alpha, N-terminal"/>
    <property type="match status" value="1"/>
</dbReference>
<dbReference type="AlphaFoldDB" id="A0A3S0K6R4"/>
<dbReference type="Pfam" id="PF13517">
    <property type="entry name" value="FG-GAP_3"/>
    <property type="match status" value="1"/>
</dbReference>
<keyword evidence="1" id="KW-0732">Signal</keyword>
<dbReference type="InterPro" id="IPR013783">
    <property type="entry name" value="Ig-like_fold"/>
</dbReference>
<proteinExistence type="predicted"/>
<evidence type="ECO:0000256" key="1">
    <source>
        <dbReference type="ARBA" id="ARBA00022729"/>
    </source>
</evidence>
<sequence>MRLNNGSGTFSGGQDVAVGQGPFTALLGDVDGDGDLDLLSSSQTTSAVSLRFNNGSGTFAPPALAADGEVAVGAAPVALALGDVDADGDLDFVSGGSAGLSVRINNGSGLFAPPFANGTVAGAVSFLALADVDGDGDLDAVSASGNSAVAVRLNLASLPLPVELVSFTAAAQGPAVQLKWRTAQEVGNARFEVERSLDGQQFGQIGQVAGQGTKTSPTDYAFLDGQLPQGLNPEAPLYYRLRQVDLDGTAQFSEVRTVAPQPADGRPGLQLYPQPVPRGAALHYVRRGALQQAAELTVYSLTGKRLTTHRLPPGASGSVPTTGLPAGSYLLRLQQPDGSTSTARFLLE</sequence>
<dbReference type="OrthoDB" id="868831at2"/>
<keyword evidence="3" id="KW-1185">Reference proteome</keyword>
<dbReference type="PANTHER" id="PTHR46580">
    <property type="entry name" value="SENSOR KINASE-RELATED"/>
    <property type="match status" value="1"/>
</dbReference>
<reference evidence="2 3" key="1">
    <citation type="submission" date="2018-12" db="EMBL/GenBank/DDBJ databases">
        <title>Hymenobacter gummosus sp. nov., isolated from a spring.</title>
        <authorList>
            <person name="Nie L."/>
        </authorList>
    </citation>
    <scope>NUCLEOTIDE SEQUENCE [LARGE SCALE GENOMIC DNA]</scope>
    <source>
        <strain evidence="2 3">KCTC 52166</strain>
    </source>
</reference>
<accession>A0A3S0K6R4</accession>
<gene>
    <name evidence="2" type="ORF">EJV47_09070</name>
</gene>
<dbReference type="Gene3D" id="2.60.40.10">
    <property type="entry name" value="Immunoglobulins"/>
    <property type="match status" value="1"/>
</dbReference>
<dbReference type="InterPro" id="IPR026444">
    <property type="entry name" value="Secre_tail"/>
</dbReference>
<protein>
    <submittedName>
        <fullName evidence="2">T9SS type A sorting domain-containing protein</fullName>
    </submittedName>
</protein>
<dbReference type="SUPFAM" id="SSF69318">
    <property type="entry name" value="Integrin alpha N-terminal domain"/>
    <property type="match status" value="1"/>
</dbReference>
<organism evidence="2 3">
    <name type="scientific">Hymenobacter gummosus</name>
    <dbReference type="NCBI Taxonomy" id="1776032"/>
    <lineage>
        <taxon>Bacteria</taxon>
        <taxon>Pseudomonadati</taxon>
        <taxon>Bacteroidota</taxon>
        <taxon>Cytophagia</taxon>
        <taxon>Cytophagales</taxon>
        <taxon>Hymenobacteraceae</taxon>
        <taxon>Hymenobacter</taxon>
    </lineage>
</organism>
<evidence type="ECO:0000313" key="3">
    <source>
        <dbReference type="Proteomes" id="UP000282184"/>
    </source>
</evidence>
<comment type="caution">
    <text evidence="2">The sequence shown here is derived from an EMBL/GenBank/DDBJ whole genome shotgun (WGS) entry which is preliminary data.</text>
</comment>
<evidence type="ECO:0000313" key="2">
    <source>
        <dbReference type="EMBL" id="RTQ50955.1"/>
    </source>
</evidence>
<dbReference type="Proteomes" id="UP000282184">
    <property type="component" value="Unassembled WGS sequence"/>
</dbReference>
<dbReference type="InterPro" id="IPR028994">
    <property type="entry name" value="Integrin_alpha_N"/>
</dbReference>